<organism evidence="2">
    <name type="scientific">Eucalyptus grandis</name>
    <name type="common">Flooded gum</name>
    <dbReference type="NCBI Taxonomy" id="71139"/>
    <lineage>
        <taxon>Eukaryota</taxon>
        <taxon>Viridiplantae</taxon>
        <taxon>Streptophyta</taxon>
        <taxon>Embryophyta</taxon>
        <taxon>Tracheophyta</taxon>
        <taxon>Spermatophyta</taxon>
        <taxon>Magnoliopsida</taxon>
        <taxon>eudicotyledons</taxon>
        <taxon>Gunneridae</taxon>
        <taxon>Pentapetalae</taxon>
        <taxon>rosids</taxon>
        <taxon>malvids</taxon>
        <taxon>Myrtales</taxon>
        <taxon>Myrtaceae</taxon>
        <taxon>Myrtoideae</taxon>
        <taxon>Eucalypteae</taxon>
        <taxon>Eucalyptus</taxon>
    </lineage>
</organism>
<dbReference type="InterPro" id="IPR045206">
    <property type="entry name" value="Maestro_heat-like_prot"/>
</dbReference>
<dbReference type="STRING" id="71139.A0A059A610"/>
<dbReference type="InParanoid" id="A0A059A610"/>
<reference evidence="2" key="1">
    <citation type="submission" date="2013-07" db="EMBL/GenBank/DDBJ databases">
        <title>The genome of Eucalyptus grandis.</title>
        <authorList>
            <person name="Schmutz J."/>
            <person name="Hayes R."/>
            <person name="Myburg A."/>
            <person name="Tuskan G."/>
            <person name="Grattapaglia D."/>
            <person name="Rokhsar D.S."/>
        </authorList>
    </citation>
    <scope>NUCLEOTIDE SEQUENCE</scope>
    <source>
        <tissue evidence="2">Leaf extractions</tissue>
    </source>
</reference>
<protein>
    <recommendedName>
        <fullName evidence="1">MROH2B-like N-terminal HEAT-repeats domain-containing protein</fullName>
    </recommendedName>
</protein>
<sequence>MAASSSGVSIPASEAVQVLVSSLADDSPLVREASMASLKDIATLNPLLVLECCYTVSRGGRRRFTNMAGAFQVMSVGVQALSERDVDQTFMSKLAKIATAEMISSKELNADWQRAAAGLLVSIGSHLPDLHLCTLPPPLYQFEVGTYLDIGCGLGRRRIIYEPLPC</sequence>
<accession>A0A059A610</accession>
<dbReference type="AlphaFoldDB" id="A0A059A610"/>
<dbReference type="Pfam" id="PF23221">
    <property type="entry name" value="HEAT_MROH2B_1st"/>
    <property type="match status" value="1"/>
</dbReference>
<proteinExistence type="predicted"/>
<dbReference type="InterPro" id="IPR056282">
    <property type="entry name" value="MROH2B-like_N_HEAT"/>
</dbReference>
<name>A0A059A610_EUCGR</name>
<evidence type="ECO:0000313" key="2">
    <source>
        <dbReference type="EMBL" id="KCW48790.1"/>
    </source>
</evidence>
<dbReference type="OMA" id="LECCYTV"/>
<dbReference type="PANTHER" id="PTHR23120:SF0">
    <property type="entry name" value="MAESTRO HEAT-LIKE REPEAT FAMILY MEMBER 1"/>
    <property type="match status" value="1"/>
</dbReference>
<dbReference type="Gramene" id="KCW48790">
    <property type="protein sequence ID" value="KCW48790"/>
    <property type="gene ID" value="EUGRSUZ_K02432"/>
</dbReference>
<feature type="domain" description="MROH2B-like N-terminal HEAT-repeats" evidence="1">
    <location>
        <begin position="39"/>
        <end position="126"/>
    </location>
</feature>
<dbReference type="PANTHER" id="PTHR23120">
    <property type="entry name" value="MAESTRO-RELATED HEAT DOMAIN-CONTAINING"/>
    <property type="match status" value="1"/>
</dbReference>
<gene>
    <name evidence="2" type="ORF">EUGRSUZ_K02432</name>
</gene>
<dbReference type="EMBL" id="KK198763">
    <property type="protein sequence ID" value="KCW48790.1"/>
    <property type="molecule type" value="Genomic_DNA"/>
</dbReference>
<evidence type="ECO:0000259" key="1">
    <source>
        <dbReference type="Pfam" id="PF23221"/>
    </source>
</evidence>